<feature type="transmembrane region" description="Helical" evidence="1">
    <location>
        <begin position="6"/>
        <end position="26"/>
    </location>
</feature>
<evidence type="ECO:0000313" key="3">
    <source>
        <dbReference type="EMBL" id="HIZ22002.1"/>
    </source>
</evidence>
<accession>A0A9D2DRS7</accession>
<dbReference type="InterPro" id="IPR052173">
    <property type="entry name" value="Beta-lactam_resp_regulator"/>
</dbReference>
<feature type="transmembrane region" description="Helical" evidence="1">
    <location>
        <begin position="148"/>
        <end position="170"/>
    </location>
</feature>
<feature type="transmembrane region" description="Helical" evidence="1">
    <location>
        <begin position="47"/>
        <end position="73"/>
    </location>
</feature>
<organism evidence="3 4">
    <name type="scientific">Candidatus Blautia faecigallinarum</name>
    <dbReference type="NCBI Taxonomy" id="2838488"/>
    <lineage>
        <taxon>Bacteria</taxon>
        <taxon>Bacillati</taxon>
        <taxon>Bacillota</taxon>
        <taxon>Clostridia</taxon>
        <taxon>Lachnospirales</taxon>
        <taxon>Lachnospiraceae</taxon>
        <taxon>Blautia</taxon>
    </lineage>
</organism>
<keyword evidence="1" id="KW-1133">Transmembrane helix</keyword>
<dbReference type="Proteomes" id="UP000824041">
    <property type="component" value="Unassembled WGS sequence"/>
</dbReference>
<dbReference type="EMBL" id="DXBU01000057">
    <property type="protein sequence ID" value="HIZ22002.1"/>
    <property type="molecule type" value="Genomic_DNA"/>
</dbReference>
<dbReference type="PANTHER" id="PTHR34978:SF3">
    <property type="entry name" value="SLR0241 PROTEIN"/>
    <property type="match status" value="1"/>
</dbReference>
<reference evidence="3" key="2">
    <citation type="submission" date="2021-04" db="EMBL/GenBank/DDBJ databases">
        <authorList>
            <person name="Gilroy R."/>
        </authorList>
    </citation>
    <scope>NUCLEOTIDE SEQUENCE</scope>
    <source>
        <strain evidence="3">14324</strain>
    </source>
</reference>
<reference evidence="3" key="1">
    <citation type="journal article" date="2021" name="PeerJ">
        <title>Extensive microbial diversity within the chicken gut microbiome revealed by metagenomics and culture.</title>
        <authorList>
            <person name="Gilroy R."/>
            <person name="Ravi A."/>
            <person name="Getino M."/>
            <person name="Pursley I."/>
            <person name="Horton D.L."/>
            <person name="Alikhan N.F."/>
            <person name="Baker D."/>
            <person name="Gharbi K."/>
            <person name="Hall N."/>
            <person name="Watson M."/>
            <person name="Adriaenssens E.M."/>
            <person name="Foster-Nyarko E."/>
            <person name="Jarju S."/>
            <person name="Secka A."/>
            <person name="Antonio M."/>
            <person name="Oren A."/>
            <person name="Chaudhuri R.R."/>
            <person name="La Ragione R."/>
            <person name="Hildebrand F."/>
            <person name="Pallen M.J."/>
        </authorList>
    </citation>
    <scope>NUCLEOTIDE SEQUENCE</scope>
    <source>
        <strain evidence="3">14324</strain>
    </source>
</reference>
<feature type="transmembrane region" description="Helical" evidence="1">
    <location>
        <begin position="266"/>
        <end position="285"/>
    </location>
</feature>
<comment type="caution">
    <text evidence="3">The sequence shown here is derived from an EMBL/GenBank/DDBJ whole genome shotgun (WGS) entry which is preliminary data.</text>
</comment>
<dbReference type="Pfam" id="PF05569">
    <property type="entry name" value="Peptidase_M56"/>
    <property type="match status" value="1"/>
</dbReference>
<evidence type="ECO:0000259" key="2">
    <source>
        <dbReference type="Pfam" id="PF05569"/>
    </source>
</evidence>
<keyword evidence="1" id="KW-0472">Membrane</keyword>
<dbReference type="AlphaFoldDB" id="A0A9D2DRS7"/>
<proteinExistence type="predicted"/>
<dbReference type="InterPro" id="IPR008756">
    <property type="entry name" value="Peptidase_M56"/>
</dbReference>
<evidence type="ECO:0000313" key="4">
    <source>
        <dbReference type="Proteomes" id="UP000824041"/>
    </source>
</evidence>
<dbReference type="PANTHER" id="PTHR34978">
    <property type="entry name" value="POSSIBLE SENSOR-TRANSDUCER PROTEIN BLAR"/>
    <property type="match status" value="1"/>
</dbReference>
<name>A0A9D2DRS7_9FIRM</name>
<gene>
    <name evidence="3" type="ORF">IAA21_04275</name>
</gene>
<evidence type="ECO:0000256" key="1">
    <source>
        <dbReference type="SAM" id="Phobius"/>
    </source>
</evidence>
<dbReference type="CDD" id="cd07341">
    <property type="entry name" value="M56_BlaR1_MecR1_like"/>
    <property type="match status" value="1"/>
</dbReference>
<feature type="transmembrane region" description="Helical" evidence="1">
    <location>
        <begin position="79"/>
        <end position="102"/>
    </location>
</feature>
<feature type="transmembrane region" description="Helical" evidence="1">
    <location>
        <begin position="352"/>
        <end position="373"/>
    </location>
</feature>
<protein>
    <submittedName>
        <fullName evidence="3">M56 family metallopeptidase</fullName>
    </submittedName>
</protein>
<keyword evidence="1" id="KW-0812">Transmembrane</keyword>
<sequence>MYDTTAAYLFRFFWALFLSFMLVFSFRRSWKAERGEKTYLLYGKNDTVILLDPLVLPVCIGIYSGMCLLLYRWEKSRGILFSLGIDLFFFVTVYFSLLLVLLPFLRKHYTAKTCAAFWLIPVFLFYQPNIVYTSCVLPTKAVFYIPRFAVSTLLFIWLAGFAGIFLMQILSHLHFSRILKKHSQPVDDPELLAIWKRVKQEIRLGDLTSPIKLRYSSLAASPLTVGMFRANCTTYLPRRSFSPEEAELIFSHELHHIQRHDTHTKFFLRFCCAIGWLHPLVWLAVRKAEDDLELSCDEIVLQNADSQKRRQYAELLLSSAGDPRGYTTCLSASAKALRYRLNATLSQQKRKLGLGLLFLAMMAGSFSVGNFALTTERGPLPKVTAIKDIRIQTASFLPEGIQGDGAELSLKDTKALSLYLEQLEAEKFLTLYQEREKTESPALYGVFADEEIHFTFYLSGSVMTIYDIIDSNITSSQYYIRSPIDWDYLQSL</sequence>
<feature type="domain" description="Peptidase M56" evidence="2">
    <location>
        <begin position="149"/>
        <end position="340"/>
    </location>
</feature>
<feature type="transmembrane region" description="Helical" evidence="1">
    <location>
        <begin position="109"/>
        <end position="128"/>
    </location>
</feature>